<dbReference type="CDD" id="cd12797">
    <property type="entry name" value="M23_peptidase"/>
    <property type="match status" value="1"/>
</dbReference>
<dbReference type="InterPro" id="IPR050570">
    <property type="entry name" value="Cell_wall_metabolism_enzyme"/>
</dbReference>
<feature type="signal peptide" evidence="1">
    <location>
        <begin position="1"/>
        <end position="22"/>
    </location>
</feature>
<evidence type="ECO:0000313" key="4">
    <source>
        <dbReference type="Proteomes" id="UP000640489"/>
    </source>
</evidence>
<keyword evidence="4" id="KW-1185">Reference proteome</keyword>
<sequence length="183" mass="19830">MRRLAAAVALLALLLPGGAAVAKPDPRWVFYTDDTTWYTSPWFGGQHRIMIPFGCTEAPYYAPDPRCADEHGFHHGIDVAMPCGTRLYAARRATVVDPGSLGPAYGTTPLLLHTDNWDLVIGHTRKRFVAPGDEVRRGQLVALASDNGAPDGCHLHFEKRAPGGGLDTATYPRGLLDLTAVVR</sequence>
<dbReference type="RefSeq" id="WP_194706297.1">
    <property type="nucleotide sequence ID" value="NZ_JADKPN010000003.1"/>
</dbReference>
<feature type="chain" id="PRO_5037023486" evidence="1">
    <location>
        <begin position="23"/>
        <end position="183"/>
    </location>
</feature>
<gene>
    <name evidence="3" type="ORF">ISU07_08255</name>
</gene>
<dbReference type="Proteomes" id="UP000640489">
    <property type="component" value="Unassembled WGS sequence"/>
</dbReference>
<proteinExistence type="predicted"/>
<protein>
    <submittedName>
        <fullName evidence="3">M23 family metallopeptidase</fullName>
    </submittedName>
</protein>
<reference evidence="3" key="1">
    <citation type="submission" date="2020-11" db="EMBL/GenBank/DDBJ databases">
        <title>Nocardioides sp. nov., isolated from Soil of Cynanchum wilfordii Hemsley rhizosphere.</title>
        <authorList>
            <person name="Lee J.-S."/>
            <person name="Suh M.K."/>
            <person name="Kim J.-S."/>
        </authorList>
    </citation>
    <scope>NUCLEOTIDE SEQUENCE</scope>
    <source>
        <strain evidence="3">KCTC 19275</strain>
    </source>
</reference>
<evidence type="ECO:0000256" key="1">
    <source>
        <dbReference type="SAM" id="SignalP"/>
    </source>
</evidence>
<dbReference type="GO" id="GO:0004222">
    <property type="term" value="F:metalloendopeptidase activity"/>
    <property type="evidence" value="ECO:0007669"/>
    <property type="project" value="TreeGrafter"/>
</dbReference>
<feature type="domain" description="M23ase beta-sheet core" evidence="2">
    <location>
        <begin position="73"/>
        <end position="162"/>
    </location>
</feature>
<evidence type="ECO:0000259" key="2">
    <source>
        <dbReference type="Pfam" id="PF01551"/>
    </source>
</evidence>
<dbReference type="EMBL" id="JADKPN010000003">
    <property type="protein sequence ID" value="MBF4763118.1"/>
    <property type="molecule type" value="Genomic_DNA"/>
</dbReference>
<dbReference type="PANTHER" id="PTHR21666:SF270">
    <property type="entry name" value="MUREIN HYDROLASE ACTIVATOR ENVC"/>
    <property type="match status" value="1"/>
</dbReference>
<dbReference type="InterPro" id="IPR011055">
    <property type="entry name" value="Dup_hybrid_motif"/>
</dbReference>
<comment type="caution">
    <text evidence="3">The sequence shown here is derived from an EMBL/GenBank/DDBJ whole genome shotgun (WGS) entry which is preliminary data.</text>
</comment>
<dbReference type="Gene3D" id="2.70.70.10">
    <property type="entry name" value="Glucose Permease (Domain IIA)"/>
    <property type="match status" value="1"/>
</dbReference>
<dbReference type="Pfam" id="PF01551">
    <property type="entry name" value="Peptidase_M23"/>
    <property type="match status" value="1"/>
</dbReference>
<evidence type="ECO:0000313" key="3">
    <source>
        <dbReference type="EMBL" id="MBF4763118.1"/>
    </source>
</evidence>
<accession>A0A930VDR0</accession>
<organism evidence="3 4">
    <name type="scientific">Nocardioides islandensis</name>
    <dbReference type="NCBI Taxonomy" id="433663"/>
    <lineage>
        <taxon>Bacteria</taxon>
        <taxon>Bacillati</taxon>
        <taxon>Actinomycetota</taxon>
        <taxon>Actinomycetes</taxon>
        <taxon>Propionibacteriales</taxon>
        <taxon>Nocardioidaceae</taxon>
        <taxon>Nocardioides</taxon>
    </lineage>
</organism>
<dbReference type="AlphaFoldDB" id="A0A930VDR0"/>
<name>A0A930VDR0_9ACTN</name>
<dbReference type="InterPro" id="IPR016047">
    <property type="entry name" value="M23ase_b-sheet_dom"/>
</dbReference>
<dbReference type="PANTHER" id="PTHR21666">
    <property type="entry name" value="PEPTIDASE-RELATED"/>
    <property type="match status" value="1"/>
</dbReference>
<keyword evidence="1" id="KW-0732">Signal</keyword>
<dbReference type="SUPFAM" id="SSF51261">
    <property type="entry name" value="Duplicated hybrid motif"/>
    <property type="match status" value="1"/>
</dbReference>